<comment type="caution">
    <text evidence="1">The sequence shown here is derived from an EMBL/GenBank/DDBJ whole genome shotgun (WGS) entry which is preliminary data.</text>
</comment>
<reference evidence="1 2" key="1">
    <citation type="journal article" date="2014" name="BMC Genomics">
        <title>Comparative genomics of the major fungal agents of human and animal Sporotrichosis: Sporothrix schenckii and Sporothrix brasiliensis.</title>
        <authorList>
            <person name="Teixeira M.M."/>
            <person name="de Almeida L.G."/>
            <person name="Kubitschek-Barreira P."/>
            <person name="Alves F.L."/>
            <person name="Kioshima E.S."/>
            <person name="Abadio A.K."/>
            <person name="Fernandes L."/>
            <person name="Derengowski L.S."/>
            <person name="Ferreira K.S."/>
            <person name="Souza R.C."/>
            <person name="Ruiz J.C."/>
            <person name="de Andrade N.C."/>
            <person name="Paes H.C."/>
            <person name="Nicola A.M."/>
            <person name="Albuquerque P."/>
            <person name="Gerber A.L."/>
            <person name="Martins V.P."/>
            <person name="Peconick L.D."/>
            <person name="Neto A.V."/>
            <person name="Chaucanez C.B."/>
            <person name="Silva P.A."/>
            <person name="Cunha O.L."/>
            <person name="de Oliveira F.F."/>
            <person name="dos Santos T.C."/>
            <person name="Barros A.L."/>
            <person name="Soares M.A."/>
            <person name="de Oliveira L.M."/>
            <person name="Marini M.M."/>
            <person name="Villalobos-Duno H."/>
            <person name="Cunha M.M."/>
            <person name="de Hoog S."/>
            <person name="da Silveira J.F."/>
            <person name="Henrissat B."/>
            <person name="Nino-Vega G.A."/>
            <person name="Cisalpino P.S."/>
            <person name="Mora-Montes H.M."/>
            <person name="Almeida S.R."/>
            <person name="Stajich J.E."/>
            <person name="Lopes-Bezerra L.M."/>
            <person name="Vasconcelos A.T."/>
            <person name="Felipe M.S."/>
        </authorList>
    </citation>
    <scope>NUCLEOTIDE SEQUENCE [LARGE SCALE GENOMIC DNA]</scope>
    <source>
        <strain evidence="1 2">1099-18</strain>
    </source>
</reference>
<reference evidence="1 2" key="2">
    <citation type="journal article" date="2015" name="Eukaryot. Cell">
        <title>Asexual propagation of a virulent clone complex in a human and feline outbreak of sporotrichosis.</title>
        <authorList>
            <person name="Teixeira Mde M."/>
            <person name="Rodrigues A.M."/>
            <person name="Tsui C.K."/>
            <person name="de Almeida L.G."/>
            <person name="Van Diepeningen A.D."/>
            <person name="van den Ende B.G."/>
            <person name="Fernandes G.F."/>
            <person name="Kano R."/>
            <person name="Hamelin R.C."/>
            <person name="Lopes-Bezerra L.M."/>
            <person name="Vasconcelos A.T."/>
            <person name="de Hoog S."/>
            <person name="de Camargo Z.P."/>
            <person name="Felipe M.S."/>
        </authorList>
    </citation>
    <scope>NUCLEOTIDE SEQUENCE [LARGE SCALE GENOMIC DNA]</scope>
    <source>
        <strain evidence="1 2">1099-18</strain>
    </source>
</reference>
<dbReference type="VEuPathDB" id="FungiDB:SPSK_10187"/>
<dbReference type="Proteomes" id="UP000033710">
    <property type="component" value="Unassembled WGS sequence"/>
</dbReference>
<dbReference type="KEGG" id="ssck:SPSK_10187"/>
<proteinExistence type="predicted"/>
<sequence length="78" mass="8475">MSSIIVLRNVRTFAQLLPSEQGVLASTYTEEPGEQATNPVAMPLVTPPGHDPRQSLVPSQSSTGRLAYHREQAIYAVL</sequence>
<dbReference type="GeneID" id="27672013"/>
<dbReference type="AlphaFoldDB" id="A0A0F2M749"/>
<organism evidence="1 2">
    <name type="scientific">Sporothrix schenckii 1099-18</name>
    <dbReference type="NCBI Taxonomy" id="1397361"/>
    <lineage>
        <taxon>Eukaryota</taxon>
        <taxon>Fungi</taxon>
        <taxon>Dikarya</taxon>
        <taxon>Ascomycota</taxon>
        <taxon>Pezizomycotina</taxon>
        <taxon>Sordariomycetes</taxon>
        <taxon>Sordariomycetidae</taxon>
        <taxon>Ophiostomatales</taxon>
        <taxon>Ophiostomataceae</taxon>
        <taxon>Sporothrix</taxon>
    </lineage>
</organism>
<accession>A0A0F2M749</accession>
<dbReference type="EMBL" id="AXCR01000007">
    <property type="protein sequence ID" value="KJR84650.1"/>
    <property type="molecule type" value="Genomic_DNA"/>
</dbReference>
<dbReference type="RefSeq" id="XP_016587326.1">
    <property type="nucleotide sequence ID" value="XM_016736736.1"/>
</dbReference>
<gene>
    <name evidence="1" type="ORF">SPSK_10187</name>
</gene>
<evidence type="ECO:0000313" key="2">
    <source>
        <dbReference type="Proteomes" id="UP000033710"/>
    </source>
</evidence>
<name>A0A0F2M749_SPOSC</name>
<evidence type="ECO:0000313" key="1">
    <source>
        <dbReference type="EMBL" id="KJR84650.1"/>
    </source>
</evidence>
<protein>
    <submittedName>
        <fullName evidence="1">Uncharacterized protein</fullName>
    </submittedName>
</protein>